<comment type="caution">
    <text evidence="2">The sequence shown here is derived from an EMBL/GenBank/DDBJ whole genome shotgun (WGS) entry which is preliminary data.</text>
</comment>
<dbReference type="EMBL" id="JABXBU010002231">
    <property type="protein sequence ID" value="KAF8763234.1"/>
    <property type="molecule type" value="Genomic_DNA"/>
</dbReference>
<protein>
    <recommendedName>
        <fullName evidence="4">DUF19 domain-containing protein</fullName>
    </recommendedName>
</protein>
<reference evidence="2" key="1">
    <citation type="journal article" date="2020" name="bioRxiv">
        <title>Chromosome-level reference genome of the European wasp spider Argiope bruennichi: a resource for studies on range expansion and evolutionary adaptation.</title>
        <authorList>
            <person name="Sheffer M.M."/>
            <person name="Hoppe A."/>
            <person name="Krehenwinkel H."/>
            <person name="Uhl G."/>
            <person name="Kuss A.W."/>
            <person name="Jensen L."/>
            <person name="Jensen C."/>
            <person name="Gillespie R.G."/>
            <person name="Hoff K.J."/>
            <person name="Prost S."/>
        </authorList>
    </citation>
    <scope>NUCLEOTIDE SEQUENCE</scope>
</reference>
<feature type="signal peptide" evidence="1">
    <location>
        <begin position="1"/>
        <end position="21"/>
    </location>
</feature>
<keyword evidence="1" id="KW-0732">Signal</keyword>
<dbReference type="AlphaFoldDB" id="A0A8T0E1R3"/>
<gene>
    <name evidence="2" type="ORF">HNY73_021437</name>
</gene>
<dbReference type="Proteomes" id="UP000807504">
    <property type="component" value="Unassembled WGS sequence"/>
</dbReference>
<accession>A0A8T0E1R3</accession>
<feature type="chain" id="PRO_5035933976" description="DUF19 domain-containing protein" evidence="1">
    <location>
        <begin position="22"/>
        <end position="278"/>
    </location>
</feature>
<proteinExistence type="predicted"/>
<evidence type="ECO:0000313" key="2">
    <source>
        <dbReference type="EMBL" id="KAF8763234.1"/>
    </source>
</evidence>
<reference evidence="2" key="2">
    <citation type="submission" date="2020-06" db="EMBL/GenBank/DDBJ databases">
        <authorList>
            <person name="Sheffer M."/>
        </authorList>
    </citation>
    <scope>NUCLEOTIDE SEQUENCE</scope>
</reference>
<evidence type="ECO:0008006" key="4">
    <source>
        <dbReference type="Google" id="ProtNLM"/>
    </source>
</evidence>
<evidence type="ECO:0000313" key="3">
    <source>
        <dbReference type="Proteomes" id="UP000807504"/>
    </source>
</evidence>
<keyword evidence="3" id="KW-1185">Reference proteome</keyword>
<evidence type="ECO:0000256" key="1">
    <source>
        <dbReference type="SAM" id="SignalP"/>
    </source>
</evidence>
<sequence length="278" mass="32318">MWSKVIPSVVCIFSLLVVIQGKIPDASELGDYYQCFTYSECASDGNPHKGITHCFTGINDEDNEAIHNYIEKNFYSYHTDDPSKEIDIYCHLNGDEQRKAYEKTFNGVYSFQKMACSDKKQKRQCRSTKKILKCFYRVLNDLKKKKYCDLLAVIRAQSIDDYYQCFTYSECVSDGLQHQGILNCFYSLSYEDRQPIFRYVQENFYSYNTDSIAQALQIYCTLSGDAQFDAFRKTLNGVISYKNMACNSPQMQRQCDNAKSLLKCFFSFLRSLKQLNLC</sequence>
<name>A0A8T0E1R3_ARGBR</name>
<organism evidence="2 3">
    <name type="scientific">Argiope bruennichi</name>
    <name type="common">Wasp spider</name>
    <name type="synonym">Aranea bruennichi</name>
    <dbReference type="NCBI Taxonomy" id="94029"/>
    <lineage>
        <taxon>Eukaryota</taxon>
        <taxon>Metazoa</taxon>
        <taxon>Ecdysozoa</taxon>
        <taxon>Arthropoda</taxon>
        <taxon>Chelicerata</taxon>
        <taxon>Arachnida</taxon>
        <taxon>Araneae</taxon>
        <taxon>Araneomorphae</taxon>
        <taxon>Entelegynae</taxon>
        <taxon>Araneoidea</taxon>
        <taxon>Araneidae</taxon>
        <taxon>Argiope</taxon>
    </lineage>
</organism>